<dbReference type="InterPro" id="IPR000276">
    <property type="entry name" value="GPCR_Rhodpsn"/>
</dbReference>
<evidence type="ECO:0000259" key="10">
    <source>
        <dbReference type="PROSITE" id="PS50262"/>
    </source>
</evidence>
<keyword evidence="2 8" id="KW-0812">Transmembrane</keyword>
<sequence length="355" mass="40645">MNVSFNISFGLLNSTNTNSLQHHRDVLSYQENMAICICYTIVTCMGLIANSFVAYLIICNRKLRTVINLLILNLAIADIIACLSIYPFIYIKLVETRIRGTTANVLCGFTDGLFGFFVAAAVSLITLSMISINRYFGINHPYNRRWALQYNHIKWVFGLTWVSSFGLVLPNLISFKYDEYFRLCVRSWAIGVNPLIYFIFTIILGVFLPLSSLLFTYFTSFYTLFLKDYFNNNLVVSERSNVNKKRALKWLGVLVLTYIICWLPFILYWFLSVVIGKYSVSNYEDVRKGVRLARLTLFFAASNTVFNPIVYAFKSKKLRSAFKSLFGLYVRDVTNSTSRRATSQSVSSSTITTTI</sequence>
<gene>
    <name evidence="12" type="primary">LOC105845629</name>
</gene>
<feature type="transmembrane region" description="Helical" evidence="9">
    <location>
        <begin position="153"/>
        <end position="175"/>
    </location>
</feature>
<dbReference type="Proteomes" id="UP001652625">
    <property type="component" value="Chromosome 03"/>
</dbReference>
<dbReference type="PANTHER" id="PTHR45695:SF9">
    <property type="entry name" value="LEUCOKININ RECEPTOR"/>
    <property type="match status" value="1"/>
</dbReference>
<name>A0ABM4BHN1_HYDVU</name>
<feature type="transmembrane region" description="Helical" evidence="9">
    <location>
        <begin position="113"/>
        <end position="132"/>
    </location>
</feature>
<evidence type="ECO:0000256" key="4">
    <source>
        <dbReference type="ARBA" id="ARBA00023040"/>
    </source>
</evidence>
<evidence type="ECO:0000313" key="12">
    <source>
        <dbReference type="RefSeq" id="XP_065648526.1"/>
    </source>
</evidence>
<comment type="subcellular location">
    <subcellularLocation>
        <location evidence="1">Membrane</location>
        <topology evidence="1">Multi-pass membrane protein</topology>
    </subcellularLocation>
</comment>
<feature type="transmembrane region" description="Helical" evidence="9">
    <location>
        <begin position="247"/>
        <end position="271"/>
    </location>
</feature>
<dbReference type="InterPro" id="IPR017452">
    <property type="entry name" value="GPCR_Rhodpsn_7TM"/>
</dbReference>
<dbReference type="PRINTS" id="PR00237">
    <property type="entry name" value="GPCRRHODOPSN"/>
</dbReference>
<feature type="transmembrane region" description="Helical" evidence="9">
    <location>
        <begin position="291"/>
        <end position="313"/>
    </location>
</feature>
<dbReference type="CDD" id="cd00637">
    <property type="entry name" value="7tm_classA_rhodopsin-like"/>
    <property type="match status" value="1"/>
</dbReference>
<dbReference type="GeneID" id="105845629"/>
<keyword evidence="5 9" id="KW-0472">Membrane</keyword>
<keyword evidence="7 8" id="KW-0807">Transducer</keyword>
<keyword evidence="3 9" id="KW-1133">Transmembrane helix</keyword>
<keyword evidence="4 8" id="KW-0297">G-protein coupled receptor</keyword>
<feature type="domain" description="G-protein coupled receptors family 1 profile" evidence="10">
    <location>
        <begin position="49"/>
        <end position="311"/>
    </location>
</feature>
<reference evidence="12" key="1">
    <citation type="submission" date="2025-08" db="UniProtKB">
        <authorList>
            <consortium name="RefSeq"/>
        </authorList>
    </citation>
    <scope>IDENTIFICATION</scope>
</reference>
<feature type="transmembrane region" description="Helical" evidence="9">
    <location>
        <begin position="195"/>
        <end position="226"/>
    </location>
</feature>
<evidence type="ECO:0000256" key="8">
    <source>
        <dbReference type="RuleBase" id="RU000688"/>
    </source>
</evidence>
<feature type="transmembrane region" description="Helical" evidence="9">
    <location>
        <begin position="70"/>
        <end position="93"/>
    </location>
</feature>
<dbReference type="Pfam" id="PF00001">
    <property type="entry name" value="7tm_1"/>
    <property type="match status" value="1"/>
</dbReference>
<proteinExistence type="inferred from homology"/>
<evidence type="ECO:0000256" key="6">
    <source>
        <dbReference type="ARBA" id="ARBA00023170"/>
    </source>
</evidence>
<accession>A0ABM4BHN1</accession>
<comment type="similarity">
    <text evidence="8">Belongs to the G-protein coupled receptor 1 family.</text>
</comment>
<protein>
    <submittedName>
        <fullName evidence="12">Somatostatin receptor type 2 isoform X2</fullName>
    </submittedName>
</protein>
<evidence type="ECO:0000256" key="5">
    <source>
        <dbReference type="ARBA" id="ARBA00023136"/>
    </source>
</evidence>
<organism evidence="11 12">
    <name type="scientific">Hydra vulgaris</name>
    <name type="common">Hydra</name>
    <name type="synonym">Hydra attenuata</name>
    <dbReference type="NCBI Taxonomy" id="6087"/>
    <lineage>
        <taxon>Eukaryota</taxon>
        <taxon>Metazoa</taxon>
        <taxon>Cnidaria</taxon>
        <taxon>Hydrozoa</taxon>
        <taxon>Hydroidolina</taxon>
        <taxon>Anthoathecata</taxon>
        <taxon>Aplanulata</taxon>
        <taxon>Hydridae</taxon>
        <taxon>Hydra</taxon>
    </lineage>
</organism>
<evidence type="ECO:0000256" key="3">
    <source>
        <dbReference type="ARBA" id="ARBA00022989"/>
    </source>
</evidence>
<evidence type="ECO:0000256" key="9">
    <source>
        <dbReference type="SAM" id="Phobius"/>
    </source>
</evidence>
<evidence type="ECO:0000313" key="11">
    <source>
        <dbReference type="Proteomes" id="UP001652625"/>
    </source>
</evidence>
<dbReference type="SUPFAM" id="SSF81321">
    <property type="entry name" value="Family A G protein-coupled receptor-like"/>
    <property type="match status" value="1"/>
</dbReference>
<feature type="transmembrane region" description="Helical" evidence="9">
    <location>
        <begin position="32"/>
        <end position="58"/>
    </location>
</feature>
<keyword evidence="11" id="KW-1185">Reference proteome</keyword>
<dbReference type="RefSeq" id="XP_065648526.1">
    <property type="nucleotide sequence ID" value="XM_065792454.1"/>
</dbReference>
<evidence type="ECO:0000256" key="2">
    <source>
        <dbReference type="ARBA" id="ARBA00022692"/>
    </source>
</evidence>
<dbReference type="PROSITE" id="PS00237">
    <property type="entry name" value="G_PROTEIN_RECEP_F1_1"/>
    <property type="match status" value="1"/>
</dbReference>
<keyword evidence="6 8" id="KW-0675">Receptor</keyword>
<evidence type="ECO:0000256" key="1">
    <source>
        <dbReference type="ARBA" id="ARBA00004141"/>
    </source>
</evidence>
<dbReference type="PROSITE" id="PS50262">
    <property type="entry name" value="G_PROTEIN_RECEP_F1_2"/>
    <property type="match status" value="1"/>
</dbReference>
<dbReference type="Gene3D" id="1.20.1070.10">
    <property type="entry name" value="Rhodopsin 7-helix transmembrane proteins"/>
    <property type="match status" value="1"/>
</dbReference>
<dbReference type="PANTHER" id="PTHR45695">
    <property type="entry name" value="LEUCOKININ RECEPTOR-RELATED"/>
    <property type="match status" value="1"/>
</dbReference>
<evidence type="ECO:0000256" key="7">
    <source>
        <dbReference type="ARBA" id="ARBA00023224"/>
    </source>
</evidence>
<dbReference type="SMART" id="SM01381">
    <property type="entry name" value="7TM_GPCR_Srsx"/>
    <property type="match status" value="1"/>
</dbReference>